<dbReference type="AlphaFoldDB" id="A0A9K3H3V5"/>
<dbReference type="Gramene" id="mRNA:HanXRQr2_Chr15g0715381">
    <property type="protein sequence ID" value="mRNA:HanXRQr2_Chr15g0715381"/>
    <property type="gene ID" value="HanXRQr2_Chr15g0715381"/>
</dbReference>
<protein>
    <submittedName>
        <fullName evidence="3">Retrotransposon gag domain, aspartic peptidase domain superfamily</fullName>
    </submittedName>
</protein>
<name>A0A9K3H3V5_HELAN</name>
<dbReference type="InterPro" id="IPR005162">
    <property type="entry name" value="Retrotrans_gag_dom"/>
</dbReference>
<feature type="compositionally biased region" description="Polar residues" evidence="1">
    <location>
        <begin position="356"/>
        <end position="372"/>
    </location>
</feature>
<evidence type="ECO:0000313" key="3">
    <source>
        <dbReference type="EMBL" id="KAF5766437.1"/>
    </source>
</evidence>
<accession>A0A9K3H3V5</accession>
<reference evidence="3" key="2">
    <citation type="submission" date="2020-06" db="EMBL/GenBank/DDBJ databases">
        <title>Helianthus annuus Genome sequencing and assembly Release 2.</title>
        <authorList>
            <person name="Gouzy J."/>
            <person name="Langlade N."/>
            <person name="Munos S."/>
        </authorList>
    </citation>
    <scope>NUCLEOTIDE SEQUENCE</scope>
    <source>
        <tissue evidence="3">Leaves</tissue>
    </source>
</reference>
<comment type="caution">
    <text evidence="3">The sequence shown here is derived from an EMBL/GenBank/DDBJ whole genome shotgun (WGS) entry which is preliminary data.</text>
</comment>
<feature type="compositionally biased region" description="Basic and acidic residues" evidence="1">
    <location>
        <begin position="373"/>
        <end position="388"/>
    </location>
</feature>
<dbReference type="Gene3D" id="2.40.70.10">
    <property type="entry name" value="Acid Proteases"/>
    <property type="match status" value="1"/>
</dbReference>
<feature type="domain" description="Retrotransposon gag" evidence="2">
    <location>
        <begin position="127"/>
        <end position="220"/>
    </location>
</feature>
<feature type="compositionally biased region" description="Polar residues" evidence="1">
    <location>
        <begin position="328"/>
        <end position="348"/>
    </location>
</feature>
<dbReference type="PANTHER" id="PTHR33067:SF35">
    <property type="entry name" value="ASPARTIC PEPTIDASE DDI1-TYPE DOMAIN-CONTAINING PROTEIN"/>
    <property type="match status" value="1"/>
</dbReference>
<evidence type="ECO:0000259" key="2">
    <source>
        <dbReference type="Pfam" id="PF03732"/>
    </source>
</evidence>
<dbReference type="EMBL" id="MNCJ02000330">
    <property type="protein sequence ID" value="KAF5766437.1"/>
    <property type="molecule type" value="Genomic_DNA"/>
</dbReference>
<sequence>MHTCSSSPPDTSPFSEPESEFRRRLRQLKFKVPKVEFNLEAEVVMADRRTVADHISVAPTTVRSSITLPAIEANNWTIPPTLINTITHSVQFHGLRDEDPHAHLTRFGRVCSTFRLTGVTEEAIHLRLFPFSLIDQAAIWLDSLPQGAITTWNDLQSKFLQKHFPPAKTARLRNLIYAFTEQPGESFYETWDRFKALLNKCPHHGLEEWRVVEKFYNGVSEATKRLLDSTAGGNMMKTKTVAECLEMIEDLATSTYTEPSFGGVTAAPKGIHTVDSSVALASQVESLTKMVKDIQVKISSKCEVCRGGHETIDFPVGYEEELSFVQNQGRGQSYNSGRQQPQTSNWQGRNPLGFQPRQSLFQTPADGQNSAESKSELSEFLKRNEESQSRTNKLLESIVAQGEARHQEQLKKNQEFELMFRNQGSTIQSLERTIGEMASRMTERPAGSFPSTTQLNPNAQLHAVFTRSGRSTGLVDEGFEIEKVIEPERVVEKEVEPEKVVENVVEPEDGNVEEPVEVYEPIPPYPMRLLNKKQIAQYNGFLEMIKKLHVDIPFLEALAKMPKFAKFLKGLLLNKKKIEDLSIITLSEECSAVISNKLPTKMPDPGSFTIPCEIEGYEFRTALADLGASINVMPYSVFKKLKLGEPTPTYMNVQLADRSVKFPRGIIENVLVKVGKFVFPTDFVVLDMGEDRSGHSCVSLILGRPFLSTAKAIIDVHGGKITLGVTDDTVTFHVNGKNSEKVGTPSVIRQELKGIGDVRMESDRKKKKHVRFKEKVEVVGSEVEFKDNSWSSGKEDEWGEFSSGDVKETKCGDDILVCNSRYKYPYTSEHKSSWFDGDFWRKKGFGMSNCFRGPSERFRGLNMYHPYSISIRVISELYTNFKKFTKCTSQSQGRSRLKCYTIEPD</sequence>
<dbReference type="InterPro" id="IPR021109">
    <property type="entry name" value="Peptidase_aspartic_dom_sf"/>
</dbReference>
<dbReference type="Pfam" id="PF03732">
    <property type="entry name" value="Retrotrans_gag"/>
    <property type="match status" value="1"/>
</dbReference>
<keyword evidence="4" id="KW-1185">Reference proteome</keyword>
<dbReference type="Proteomes" id="UP000215914">
    <property type="component" value="Unassembled WGS sequence"/>
</dbReference>
<gene>
    <name evidence="3" type="ORF">HanXRQr2_Chr15g0715381</name>
</gene>
<proteinExistence type="predicted"/>
<dbReference type="SUPFAM" id="SSF50630">
    <property type="entry name" value="Acid proteases"/>
    <property type="match status" value="1"/>
</dbReference>
<dbReference type="Pfam" id="PF13650">
    <property type="entry name" value="Asp_protease_2"/>
    <property type="match status" value="1"/>
</dbReference>
<reference evidence="3" key="1">
    <citation type="journal article" date="2017" name="Nature">
        <title>The sunflower genome provides insights into oil metabolism, flowering and Asterid evolution.</title>
        <authorList>
            <person name="Badouin H."/>
            <person name="Gouzy J."/>
            <person name="Grassa C.J."/>
            <person name="Murat F."/>
            <person name="Staton S.E."/>
            <person name="Cottret L."/>
            <person name="Lelandais-Briere C."/>
            <person name="Owens G.L."/>
            <person name="Carrere S."/>
            <person name="Mayjonade B."/>
            <person name="Legrand L."/>
            <person name="Gill N."/>
            <person name="Kane N.C."/>
            <person name="Bowers J.E."/>
            <person name="Hubner S."/>
            <person name="Bellec A."/>
            <person name="Berard A."/>
            <person name="Berges H."/>
            <person name="Blanchet N."/>
            <person name="Boniface M.C."/>
            <person name="Brunel D."/>
            <person name="Catrice O."/>
            <person name="Chaidir N."/>
            <person name="Claudel C."/>
            <person name="Donnadieu C."/>
            <person name="Faraut T."/>
            <person name="Fievet G."/>
            <person name="Helmstetter N."/>
            <person name="King M."/>
            <person name="Knapp S.J."/>
            <person name="Lai Z."/>
            <person name="Le Paslier M.C."/>
            <person name="Lippi Y."/>
            <person name="Lorenzon L."/>
            <person name="Mandel J.R."/>
            <person name="Marage G."/>
            <person name="Marchand G."/>
            <person name="Marquand E."/>
            <person name="Bret-Mestries E."/>
            <person name="Morien E."/>
            <person name="Nambeesan S."/>
            <person name="Nguyen T."/>
            <person name="Pegot-Espagnet P."/>
            <person name="Pouilly N."/>
            <person name="Raftis F."/>
            <person name="Sallet E."/>
            <person name="Schiex T."/>
            <person name="Thomas J."/>
            <person name="Vandecasteele C."/>
            <person name="Vares D."/>
            <person name="Vear F."/>
            <person name="Vautrin S."/>
            <person name="Crespi M."/>
            <person name="Mangin B."/>
            <person name="Burke J.M."/>
            <person name="Salse J."/>
            <person name="Munos S."/>
            <person name="Vincourt P."/>
            <person name="Rieseberg L.H."/>
            <person name="Langlade N.B."/>
        </authorList>
    </citation>
    <scope>NUCLEOTIDE SEQUENCE</scope>
    <source>
        <tissue evidence="3">Leaves</tissue>
    </source>
</reference>
<evidence type="ECO:0000313" key="4">
    <source>
        <dbReference type="Proteomes" id="UP000215914"/>
    </source>
</evidence>
<dbReference type="PANTHER" id="PTHR33067">
    <property type="entry name" value="RNA-DIRECTED DNA POLYMERASE-RELATED"/>
    <property type="match status" value="1"/>
</dbReference>
<organism evidence="3 4">
    <name type="scientific">Helianthus annuus</name>
    <name type="common">Common sunflower</name>
    <dbReference type="NCBI Taxonomy" id="4232"/>
    <lineage>
        <taxon>Eukaryota</taxon>
        <taxon>Viridiplantae</taxon>
        <taxon>Streptophyta</taxon>
        <taxon>Embryophyta</taxon>
        <taxon>Tracheophyta</taxon>
        <taxon>Spermatophyta</taxon>
        <taxon>Magnoliopsida</taxon>
        <taxon>eudicotyledons</taxon>
        <taxon>Gunneridae</taxon>
        <taxon>Pentapetalae</taxon>
        <taxon>asterids</taxon>
        <taxon>campanulids</taxon>
        <taxon>Asterales</taxon>
        <taxon>Asteraceae</taxon>
        <taxon>Asteroideae</taxon>
        <taxon>Heliantheae alliance</taxon>
        <taxon>Heliantheae</taxon>
        <taxon>Helianthus</taxon>
    </lineage>
</organism>
<evidence type="ECO:0000256" key="1">
    <source>
        <dbReference type="SAM" id="MobiDB-lite"/>
    </source>
</evidence>
<feature type="region of interest" description="Disordered" evidence="1">
    <location>
        <begin position="328"/>
        <end position="388"/>
    </location>
</feature>
<dbReference type="CDD" id="cd00303">
    <property type="entry name" value="retropepsin_like"/>
    <property type="match status" value="1"/>
</dbReference>